<protein>
    <recommendedName>
        <fullName evidence="2">3-hydroxybutyryl-CoA dehydrogenase</fullName>
    </recommendedName>
</protein>
<accession>A0A3B0SLV0</accession>
<gene>
    <name evidence="1" type="ORF">MNBD_ALPHA01-375</name>
</gene>
<dbReference type="EMBL" id="UOEJ01000238">
    <property type="protein sequence ID" value="VAW06408.1"/>
    <property type="molecule type" value="Genomic_DNA"/>
</dbReference>
<sequence length="28" mass="2582">MTALSPSHAVAVIGAGTMGAGIVQVAAT</sequence>
<evidence type="ECO:0000313" key="1">
    <source>
        <dbReference type="EMBL" id="VAW06408.1"/>
    </source>
</evidence>
<proteinExistence type="predicted"/>
<dbReference type="AlphaFoldDB" id="A0A3B0SLV0"/>
<dbReference type="Gene3D" id="3.40.50.720">
    <property type="entry name" value="NAD(P)-binding Rossmann-like Domain"/>
    <property type="match status" value="1"/>
</dbReference>
<feature type="non-terminal residue" evidence="1">
    <location>
        <position position="28"/>
    </location>
</feature>
<reference evidence="1" key="1">
    <citation type="submission" date="2018-06" db="EMBL/GenBank/DDBJ databases">
        <authorList>
            <person name="Zhirakovskaya E."/>
        </authorList>
    </citation>
    <scope>NUCLEOTIDE SEQUENCE</scope>
</reference>
<organism evidence="1">
    <name type="scientific">hydrothermal vent metagenome</name>
    <dbReference type="NCBI Taxonomy" id="652676"/>
    <lineage>
        <taxon>unclassified sequences</taxon>
        <taxon>metagenomes</taxon>
        <taxon>ecological metagenomes</taxon>
    </lineage>
</organism>
<evidence type="ECO:0008006" key="2">
    <source>
        <dbReference type="Google" id="ProtNLM"/>
    </source>
</evidence>
<name>A0A3B0SLV0_9ZZZZ</name>